<proteinExistence type="inferred from homology"/>
<evidence type="ECO:0000256" key="5">
    <source>
        <dbReference type="ARBA" id="ARBA00012483"/>
    </source>
</evidence>
<comment type="pathway">
    <text evidence="3">Protein modification; protein ubiquitination.</text>
</comment>
<dbReference type="GO" id="GO:0071013">
    <property type="term" value="C:catalytic step 2 spliceosome"/>
    <property type="evidence" value="ECO:0007669"/>
    <property type="project" value="TreeGrafter"/>
</dbReference>
<dbReference type="SUPFAM" id="SSF57850">
    <property type="entry name" value="RING/U-box"/>
    <property type="match status" value="1"/>
</dbReference>
<comment type="subunit">
    <text evidence="17">Component of the minor spliceosome, which splices U12-type introns. Within this complex, interacts with PRPF8/PRP8, EFTUD2/SNU114 and PLRG1. Interacts with isoform 2 of BSG. Interacts (via the PPIase cyclophilin-type domain) with CRNKL1; they may form a trimeric complex with HSP90.</text>
</comment>
<feature type="domain" description="PPIase cyclophilin-type" evidence="21">
    <location>
        <begin position="317"/>
        <end position="461"/>
    </location>
</feature>
<dbReference type="AlphaFoldDB" id="A0A1B0AF55"/>
<organism evidence="23 24">
    <name type="scientific">Glossina pallidipes</name>
    <name type="common">Tsetse fly</name>
    <dbReference type="NCBI Taxonomy" id="7398"/>
    <lineage>
        <taxon>Eukaryota</taxon>
        <taxon>Metazoa</taxon>
        <taxon>Ecdysozoa</taxon>
        <taxon>Arthropoda</taxon>
        <taxon>Hexapoda</taxon>
        <taxon>Insecta</taxon>
        <taxon>Pterygota</taxon>
        <taxon>Neoptera</taxon>
        <taxon>Endopterygota</taxon>
        <taxon>Diptera</taxon>
        <taxon>Brachycera</taxon>
        <taxon>Muscomorpha</taxon>
        <taxon>Hippoboscoidea</taxon>
        <taxon>Glossinidae</taxon>
        <taxon>Glossina</taxon>
    </lineage>
</organism>
<dbReference type="SUPFAM" id="SSF50891">
    <property type="entry name" value="Cyclophilin-like"/>
    <property type="match status" value="1"/>
</dbReference>
<dbReference type="GO" id="GO:0006397">
    <property type="term" value="P:mRNA processing"/>
    <property type="evidence" value="ECO:0007669"/>
    <property type="project" value="UniProtKB-KW"/>
</dbReference>
<dbReference type="Gene3D" id="2.40.100.10">
    <property type="entry name" value="Cyclophilin-like"/>
    <property type="match status" value="1"/>
</dbReference>
<keyword evidence="7" id="KW-0507">mRNA processing</keyword>
<feature type="domain" description="U-box" evidence="22">
    <location>
        <begin position="67"/>
        <end position="140"/>
    </location>
</feature>
<evidence type="ECO:0000256" key="13">
    <source>
        <dbReference type="ARBA" id="ARBA00023054"/>
    </source>
</evidence>
<dbReference type="GO" id="GO:0061630">
    <property type="term" value="F:ubiquitin protein ligase activity"/>
    <property type="evidence" value="ECO:0007669"/>
    <property type="project" value="UniProtKB-EC"/>
</dbReference>
<evidence type="ECO:0000256" key="6">
    <source>
        <dbReference type="ARBA" id="ARBA00022499"/>
    </source>
</evidence>
<dbReference type="STRING" id="7398.A0A1B0AF55"/>
<dbReference type="InterPro" id="IPR044666">
    <property type="entry name" value="Cyclophilin_A-like"/>
</dbReference>
<evidence type="ECO:0000256" key="3">
    <source>
        <dbReference type="ARBA" id="ARBA00004906"/>
    </source>
</evidence>
<evidence type="ECO:0000256" key="9">
    <source>
        <dbReference type="ARBA" id="ARBA00022728"/>
    </source>
</evidence>
<evidence type="ECO:0000256" key="8">
    <source>
        <dbReference type="ARBA" id="ARBA00022679"/>
    </source>
</evidence>
<evidence type="ECO:0000256" key="15">
    <source>
        <dbReference type="ARBA" id="ARBA00023242"/>
    </source>
</evidence>
<evidence type="ECO:0000259" key="21">
    <source>
        <dbReference type="PROSITE" id="PS50072"/>
    </source>
</evidence>
<evidence type="ECO:0000256" key="12">
    <source>
        <dbReference type="ARBA" id="ARBA00022990"/>
    </source>
</evidence>
<dbReference type="InterPro" id="IPR029000">
    <property type="entry name" value="Cyclophilin-like_dom_sf"/>
</dbReference>
<dbReference type="CDD" id="cd01923">
    <property type="entry name" value="cyclophilin_RING"/>
    <property type="match status" value="1"/>
</dbReference>
<keyword evidence="13" id="KW-0175">Coiled coil</keyword>
<evidence type="ECO:0000256" key="11">
    <source>
        <dbReference type="ARBA" id="ARBA00022843"/>
    </source>
</evidence>
<reference evidence="24" key="1">
    <citation type="submission" date="2014-03" db="EMBL/GenBank/DDBJ databases">
        <authorList>
            <person name="Aksoy S."/>
            <person name="Warren W."/>
            <person name="Wilson R.K."/>
        </authorList>
    </citation>
    <scope>NUCLEOTIDE SEQUENCE [LARGE SCALE GENOMIC DNA]</scope>
    <source>
        <strain evidence="24">IAEA</strain>
    </source>
</reference>
<evidence type="ECO:0000256" key="20">
    <source>
        <dbReference type="ARBA" id="ARBA00079124"/>
    </source>
</evidence>
<keyword evidence="10" id="KW-0833">Ubl conjugation pathway</keyword>
<evidence type="ECO:0000256" key="16">
    <source>
        <dbReference type="ARBA" id="ARBA00059251"/>
    </source>
</evidence>
<keyword evidence="12" id="KW-0007">Acetylation</keyword>
<sequence length="551" mass="63265">MEQYGFELIFELLPTACNVTVSHQLNIVKMGKRQHQKDKMYLTYTEWTELYGGKKFESAENEHIKFKRLPFDHCCITLKPFTLPYCDREGNIFDLEAVHNFIKKFKINPITGKPTEMRTLIKLNFYKNAEDEYHCPALFKPFTKNSHIVAVATTGNVYCWEAIEQLNIKTKNWKDLVDDTPFQRKDIITIQNPQNVEKFDISKFYHVKKNLRVLTDEEELERKDPTKKIKSMNMETRETLAQLEKDYKAIEDKPKISKLTADKFNAAHYSTGAVAASFTSTAMAPVYTHEPAIIDEDEIKYERVKKKGYVRLVTNFGPLNLELHCDLVPRACENFIKHCSDNYYTRTIFHRSIRNFMVVQGGDPTGTGTGGTSIWGKKFDDEFKTNLSHSGRGILSMANSGANSNGSQFFITYRSCKHLDGKHTVFGKLVGGIETLQKMEQIEVDNKDCPIEDIIIESAQVFVDPFKEAVEQLSKERAEEAEKQENIANDHKNQKRLNESLKVYRQGVGKYLNLQASKASLRESEQSTIFFNGSINKKSSSKLGFGDFSTW</sequence>
<dbReference type="GO" id="GO:0008380">
    <property type="term" value="P:RNA splicing"/>
    <property type="evidence" value="ECO:0007669"/>
    <property type="project" value="UniProtKB-KW"/>
</dbReference>
<evidence type="ECO:0000256" key="19">
    <source>
        <dbReference type="ARBA" id="ARBA00078275"/>
    </source>
</evidence>
<dbReference type="PRINTS" id="PR00153">
    <property type="entry name" value="CSAPPISMRASE"/>
</dbReference>
<dbReference type="Pfam" id="PF00160">
    <property type="entry name" value="Pro_isomerase"/>
    <property type="match status" value="1"/>
</dbReference>
<comment type="catalytic activity">
    <reaction evidence="1">
        <text>S-ubiquitinyl-[E2 ubiquitin-conjugating enzyme]-L-cysteine + [acceptor protein]-L-lysine = [E2 ubiquitin-conjugating enzyme]-L-cysteine + N(6)-ubiquitinyl-[acceptor protein]-L-lysine.</text>
        <dbReference type="EC" id="2.3.2.27"/>
    </reaction>
</comment>
<keyword evidence="14" id="KW-0508">mRNA splicing</keyword>
<dbReference type="SMART" id="SM00504">
    <property type="entry name" value="Ubox"/>
    <property type="match status" value="1"/>
</dbReference>
<evidence type="ECO:0000259" key="22">
    <source>
        <dbReference type="PROSITE" id="PS51698"/>
    </source>
</evidence>
<keyword evidence="11" id="KW-0832">Ubl conjugation</keyword>
<comment type="similarity">
    <text evidence="4">Belongs to the cyclophilin-type PPIase family. PPIL2 subfamily.</text>
</comment>
<evidence type="ECO:0000256" key="2">
    <source>
        <dbReference type="ARBA" id="ARBA00004123"/>
    </source>
</evidence>
<reference evidence="23" key="2">
    <citation type="submission" date="2020-05" db="UniProtKB">
        <authorList>
            <consortium name="EnsemblMetazoa"/>
        </authorList>
    </citation>
    <scope>IDENTIFICATION</scope>
    <source>
        <strain evidence="23">IAEA</strain>
    </source>
</reference>
<dbReference type="CDD" id="cd16663">
    <property type="entry name" value="RING-Ubox_PPIL2"/>
    <property type="match status" value="1"/>
</dbReference>
<evidence type="ECO:0000256" key="17">
    <source>
        <dbReference type="ARBA" id="ARBA00061807"/>
    </source>
</evidence>
<dbReference type="PANTHER" id="PTHR45625:SF1">
    <property type="entry name" value="RING-TYPE E3 UBIQUITIN-PROTEIN LIGASE PPIL2"/>
    <property type="match status" value="1"/>
</dbReference>
<accession>A0A1B0AF55</accession>
<dbReference type="InterPro" id="IPR003613">
    <property type="entry name" value="Ubox_domain"/>
</dbReference>
<dbReference type="GO" id="GO:0000209">
    <property type="term" value="P:protein polyubiquitination"/>
    <property type="evidence" value="ECO:0007669"/>
    <property type="project" value="TreeGrafter"/>
</dbReference>
<dbReference type="Proteomes" id="UP000092445">
    <property type="component" value="Unassembled WGS sequence"/>
</dbReference>
<evidence type="ECO:0000313" key="24">
    <source>
        <dbReference type="Proteomes" id="UP000092445"/>
    </source>
</evidence>
<protein>
    <recommendedName>
        <fullName evidence="18">RING-type E3 ubiquitin-protein ligase PPIL2</fullName>
        <ecNumber evidence="5">2.3.2.27</ecNumber>
    </recommendedName>
    <alternativeName>
        <fullName evidence="20">CYC4</fullName>
    </alternativeName>
    <alternativeName>
        <fullName evidence="19">Probable inactive peptidyl-prolyl cis-trans isomerase-like 2</fullName>
    </alternativeName>
</protein>
<comment type="subcellular location">
    <subcellularLocation>
        <location evidence="2">Nucleus</location>
    </subcellularLocation>
</comment>
<name>A0A1B0AF55_GLOPL</name>
<keyword evidence="8" id="KW-0808">Transferase</keyword>
<evidence type="ECO:0000256" key="18">
    <source>
        <dbReference type="ARBA" id="ARBA00073734"/>
    </source>
</evidence>
<dbReference type="EC" id="2.3.2.27" evidence="5"/>
<dbReference type="InterPro" id="IPR002130">
    <property type="entry name" value="Cyclophilin-type_PPIase_dom"/>
</dbReference>
<keyword evidence="24" id="KW-1185">Reference proteome</keyword>
<evidence type="ECO:0000256" key="10">
    <source>
        <dbReference type="ARBA" id="ARBA00022786"/>
    </source>
</evidence>
<dbReference type="EnsemblMetazoa" id="GPAI043814-RA">
    <property type="protein sequence ID" value="GPAI043814-PA"/>
    <property type="gene ID" value="GPAI043814"/>
</dbReference>
<keyword evidence="6" id="KW-1017">Isopeptide bond</keyword>
<dbReference type="InterPro" id="IPR026951">
    <property type="entry name" value="PPIL2_U-box_dom"/>
</dbReference>
<dbReference type="Gene3D" id="3.30.40.10">
    <property type="entry name" value="Zinc/RING finger domain, C3HC4 (zinc finger)"/>
    <property type="match status" value="1"/>
</dbReference>
<dbReference type="FunFam" id="3.30.40.10:FF:000079">
    <property type="entry name" value="Peptidyl-prolyl cis-trans isomerase 2"/>
    <property type="match status" value="1"/>
</dbReference>
<evidence type="ECO:0000313" key="23">
    <source>
        <dbReference type="EnsemblMetazoa" id="GPAI043814-PA"/>
    </source>
</evidence>
<dbReference type="PROSITE" id="PS50072">
    <property type="entry name" value="CSA_PPIASE_2"/>
    <property type="match status" value="1"/>
</dbReference>
<evidence type="ECO:0000256" key="4">
    <source>
        <dbReference type="ARBA" id="ARBA00007930"/>
    </source>
</evidence>
<keyword evidence="9" id="KW-0747">Spliceosome</keyword>
<dbReference type="InterPro" id="IPR013083">
    <property type="entry name" value="Znf_RING/FYVE/PHD"/>
</dbReference>
<dbReference type="VEuPathDB" id="VectorBase:GPAI043814"/>
<dbReference type="GO" id="GO:0003755">
    <property type="term" value="F:peptidyl-prolyl cis-trans isomerase activity"/>
    <property type="evidence" value="ECO:0007669"/>
    <property type="project" value="InterPro"/>
</dbReference>
<dbReference type="FunFam" id="2.40.100.10:FF:000018">
    <property type="entry name" value="Peptidyl-prolyl cis-trans isomerase-like 2"/>
    <property type="match status" value="1"/>
</dbReference>
<dbReference type="PROSITE" id="PS51698">
    <property type="entry name" value="U_BOX"/>
    <property type="match status" value="1"/>
</dbReference>
<keyword evidence="15" id="KW-0539">Nucleus</keyword>
<comment type="function">
    <text evidence="16">Has a ubiquitin-protein ligase activity acting as an E3 ubiquitin protein ligase or as an ubiquitin-ubiquitin ligase promoting elongation of ubiquitin chains on substrates. By mediating 'Lys-48'-linked polyubiquitination of proteins could target them for proteasomal degradation. May also function as a chaperone, playing a role in transport to the cell membrane of BSG/Basigin for instance. Probable inactive PPIase with no peptidyl-prolyl cis-trans isomerase activity. As a component of the minor spliceosome, involved in the splicing of U12-type introns in pre-mRNAs.</text>
</comment>
<evidence type="ECO:0000256" key="1">
    <source>
        <dbReference type="ARBA" id="ARBA00000900"/>
    </source>
</evidence>
<evidence type="ECO:0000256" key="14">
    <source>
        <dbReference type="ARBA" id="ARBA00023187"/>
    </source>
</evidence>
<dbReference type="PANTHER" id="PTHR45625">
    <property type="entry name" value="PEPTIDYL-PROLYL CIS-TRANS ISOMERASE-RELATED"/>
    <property type="match status" value="1"/>
</dbReference>
<evidence type="ECO:0000256" key="7">
    <source>
        <dbReference type="ARBA" id="ARBA00022664"/>
    </source>
</evidence>